<sequence length="105" mass="11631">MFQILLVMIYLAFISLGLPDGLLGAAWPAMRVQMNSPMSYMGIISMIISVGTIVSSLQSHRLMPPLFGLLGNGIGLFLFPIYLVLILIGMVVLHERLMKVHVEME</sequence>
<feature type="transmembrane region" description="Helical" evidence="1">
    <location>
        <begin position="40"/>
        <end position="57"/>
    </location>
</feature>
<evidence type="ECO:0000313" key="3">
    <source>
        <dbReference type="Proteomes" id="UP000215185"/>
    </source>
</evidence>
<keyword evidence="1" id="KW-1133">Transmembrane helix</keyword>
<dbReference type="eggNOG" id="COG0738">
    <property type="taxonomic scope" value="Bacteria"/>
</dbReference>
<feature type="transmembrane region" description="Helical" evidence="1">
    <location>
        <begin position="69"/>
        <end position="93"/>
    </location>
</feature>
<gene>
    <name evidence="2" type="ORF">SAMEA4412692_01599</name>
</gene>
<accession>A0A239SW85</accession>
<dbReference type="KEGG" id="smen:SAMEA4412692_1599"/>
<dbReference type="EMBL" id="LT906439">
    <property type="protein sequence ID" value="SNU89720.1"/>
    <property type="molecule type" value="Genomic_DNA"/>
</dbReference>
<keyword evidence="1" id="KW-0812">Transmembrane</keyword>
<keyword evidence="1" id="KW-0472">Membrane</keyword>
<proteinExistence type="predicted"/>
<name>A0A239SW85_9STRE</name>
<evidence type="ECO:0000313" key="2">
    <source>
        <dbReference type="EMBL" id="SNU89720.1"/>
    </source>
</evidence>
<organism evidence="2 3">
    <name type="scientific">Streptococcus merionis</name>
    <dbReference type="NCBI Taxonomy" id="400065"/>
    <lineage>
        <taxon>Bacteria</taxon>
        <taxon>Bacillati</taxon>
        <taxon>Bacillota</taxon>
        <taxon>Bacilli</taxon>
        <taxon>Lactobacillales</taxon>
        <taxon>Streptococcaceae</taxon>
        <taxon>Streptococcus</taxon>
    </lineage>
</organism>
<evidence type="ECO:0000256" key="1">
    <source>
        <dbReference type="SAM" id="Phobius"/>
    </source>
</evidence>
<dbReference type="RefSeq" id="WP_018373681.1">
    <property type="nucleotide sequence ID" value="NZ_LT906439.1"/>
</dbReference>
<dbReference type="STRING" id="1123308.GCA_000380085_01109"/>
<dbReference type="Proteomes" id="UP000215185">
    <property type="component" value="Chromosome 1"/>
</dbReference>
<keyword evidence="3" id="KW-1185">Reference proteome</keyword>
<protein>
    <submittedName>
        <fullName evidence="2">Major facilitator superfamily protein</fullName>
    </submittedName>
</protein>
<dbReference type="AlphaFoldDB" id="A0A239SW85"/>
<reference evidence="2 3" key="1">
    <citation type="submission" date="2017-06" db="EMBL/GenBank/DDBJ databases">
        <authorList>
            <consortium name="Pathogen Informatics"/>
        </authorList>
    </citation>
    <scope>NUCLEOTIDE SEQUENCE [LARGE SCALE GENOMIC DNA]</scope>
    <source>
        <strain evidence="2 3">NCTC13788</strain>
    </source>
</reference>